<dbReference type="KEGG" id="lgo:JCM16774_1549"/>
<dbReference type="GO" id="GO:0045892">
    <property type="term" value="P:negative regulation of DNA-templated transcription"/>
    <property type="evidence" value="ECO:0007669"/>
    <property type="project" value="TreeGrafter"/>
</dbReference>
<keyword evidence="3" id="KW-0804">Transcription</keyword>
<dbReference type="InterPro" id="IPR050679">
    <property type="entry name" value="Bact_HTH_transcr_reg"/>
</dbReference>
<name>A0A510JED8_9FUSO</name>
<reference evidence="5 6" key="1">
    <citation type="submission" date="2019-07" db="EMBL/GenBank/DDBJ databases">
        <title>Complete Genome Sequence of Leptotrichia goodfellowii Strain JCM 16774.</title>
        <authorList>
            <person name="Watanabe S."/>
            <person name="Cui L."/>
        </authorList>
    </citation>
    <scope>NUCLEOTIDE SEQUENCE [LARGE SCALE GENOMIC DNA]</scope>
    <source>
        <strain evidence="5 6">JCM16774</strain>
    </source>
</reference>
<organism evidence="5 6">
    <name type="scientific">Pseudoleptotrichia goodfellowii</name>
    <dbReference type="NCBI Taxonomy" id="157692"/>
    <lineage>
        <taxon>Bacteria</taxon>
        <taxon>Fusobacteriati</taxon>
        <taxon>Fusobacteriota</taxon>
        <taxon>Fusobacteriia</taxon>
        <taxon>Fusobacteriales</taxon>
        <taxon>Leptotrichiaceae</taxon>
        <taxon>Pseudoleptotrichia</taxon>
    </lineage>
</organism>
<dbReference type="STRING" id="714315.GCA_000516535_01555"/>
<evidence type="ECO:0000313" key="6">
    <source>
        <dbReference type="Proteomes" id="UP000321606"/>
    </source>
</evidence>
<accession>A0A510JED8</accession>
<dbReference type="SUPFAM" id="SSF64288">
    <property type="entry name" value="Chorismate lyase-like"/>
    <property type="match status" value="1"/>
</dbReference>
<dbReference type="PANTHER" id="PTHR44846">
    <property type="entry name" value="MANNOSYL-D-GLYCERATE TRANSPORT/METABOLISM SYSTEM REPRESSOR MNGR-RELATED"/>
    <property type="match status" value="1"/>
</dbReference>
<dbReference type="Gene3D" id="3.40.1410.10">
    <property type="entry name" value="Chorismate lyase-like"/>
    <property type="match status" value="1"/>
</dbReference>
<dbReference type="GO" id="GO:0003700">
    <property type="term" value="F:DNA-binding transcription factor activity"/>
    <property type="evidence" value="ECO:0007669"/>
    <property type="project" value="InterPro"/>
</dbReference>
<keyword evidence="1" id="KW-0805">Transcription regulation</keyword>
<dbReference type="Pfam" id="PF00392">
    <property type="entry name" value="GntR"/>
    <property type="match status" value="1"/>
</dbReference>
<dbReference type="CDD" id="cd07377">
    <property type="entry name" value="WHTH_GntR"/>
    <property type="match status" value="1"/>
</dbReference>
<evidence type="ECO:0000256" key="1">
    <source>
        <dbReference type="ARBA" id="ARBA00023015"/>
    </source>
</evidence>
<dbReference type="InterPro" id="IPR036388">
    <property type="entry name" value="WH-like_DNA-bd_sf"/>
</dbReference>
<dbReference type="PROSITE" id="PS50949">
    <property type="entry name" value="HTH_GNTR"/>
    <property type="match status" value="1"/>
</dbReference>
<dbReference type="SMART" id="SM00345">
    <property type="entry name" value="HTH_GNTR"/>
    <property type="match status" value="1"/>
</dbReference>
<dbReference type="SUPFAM" id="SSF46785">
    <property type="entry name" value="Winged helix' DNA-binding domain"/>
    <property type="match status" value="1"/>
</dbReference>
<feature type="domain" description="HTH gntR-type" evidence="4">
    <location>
        <begin position="10"/>
        <end position="78"/>
    </location>
</feature>
<dbReference type="Gene3D" id="1.10.10.10">
    <property type="entry name" value="Winged helix-like DNA-binding domain superfamily/Winged helix DNA-binding domain"/>
    <property type="match status" value="1"/>
</dbReference>
<evidence type="ECO:0000313" key="5">
    <source>
        <dbReference type="EMBL" id="BBM36605.1"/>
    </source>
</evidence>
<dbReference type="EMBL" id="AP019822">
    <property type="protein sequence ID" value="BBM36605.1"/>
    <property type="molecule type" value="Genomic_DNA"/>
</dbReference>
<gene>
    <name evidence="5" type="ORF">JCM16774_1549</name>
</gene>
<evidence type="ECO:0000256" key="2">
    <source>
        <dbReference type="ARBA" id="ARBA00023125"/>
    </source>
</evidence>
<keyword evidence="2" id="KW-0238">DNA-binding</keyword>
<dbReference type="Proteomes" id="UP000321606">
    <property type="component" value="Chromosome"/>
</dbReference>
<evidence type="ECO:0000259" key="4">
    <source>
        <dbReference type="PROSITE" id="PS50949"/>
    </source>
</evidence>
<dbReference type="SMART" id="SM00866">
    <property type="entry name" value="UTRA"/>
    <property type="match status" value="1"/>
</dbReference>
<evidence type="ECO:0000256" key="3">
    <source>
        <dbReference type="ARBA" id="ARBA00023163"/>
    </source>
</evidence>
<dbReference type="OrthoDB" id="46236at2"/>
<proteinExistence type="predicted"/>
<dbReference type="InterPro" id="IPR000524">
    <property type="entry name" value="Tscrpt_reg_HTH_GntR"/>
</dbReference>
<dbReference type="GO" id="GO:0003677">
    <property type="term" value="F:DNA binding"/>
    <property type="evidence" value="ECO:0007669"/>
    <property type="project" value="UniProtKB-KW"/>
</dbReference>
<dbReference type="InterPro" id="IPR011663">
    <property type="entry name" value="UTRA"/>
</dbReference>
<protein>
    <submittedName>
        <fullName evidence="5">UbiC transcription regulator-associated domain protein</fullName>
    </submittedName>
</protein>
<dbReference type="AlphaFoldDB" id="A0A510JED8"/>
<dbReference type="Pfam" id="PF07702">
    <property type="entry name" value="UTRA"/>
    <property type="match status" value="1"/>
</dbReference>
<dbReference type="PRINTS" id="PR00035">
    <property type="entry name" value="HTHGNTR"/>
</dbReference>
<dbReference type="InterPro" id="IPR036390">
    <property type="entry name" value="WH_DNA-bd_sf"/>
</dbReference>
<dbReference type="InterPro" id="IPR028978">
    <property type="entry name" value="Chorismate_lyase_/UTRA_dom_sf"/>
</dbReference>
<sequence>MKSTDKFPTVPLYYRIYEHFKTLITNEKLSEGEALPPERDLADTFKVSRATIRQALQKLQEDNLVYRLHGNGTFVSHKTVKQELTSFYSFYEETVKAGKIPSSKVLKHEVIPSDKEFSEIFKIPLTVNILHITRLRLINDEPIMYEDTYIPLNRFENFDPELLNEKPMYSIFKEQYNVSFDKATESFSSLIIKDKEILDNLGYKEKSSCMLIKRLTYEKNRVIEYTISYARGDKYEYKVILNNIEK</sequence>
<dbReference type="RefSeq" id="WP_026737854.1">
    <property type="nucleotide sequence ID" value="NZ_AP019822.1"/>
</dbReference>
<dbReference type="PANTHER" id="PTHR44846:SF1">
    <property type="entry name" value="MANNOSYL-D-GLYCERATE TRANSPORT_METABOLISM SYSTEM REPRESSOR MNGR-RELATED"/>
    <property type="match status" value="1"/>
</dbReference>